<feature type="coiled-coil region" evidence="1">
    <location>
        <begin position="188"/>
        <end position="237"/>
    </location>
</feature>
<name>M1E4U9_9BACT</name>
<keyword evidence="2" id="KW-0346">Stress response</keyword>
<keyword evidence="3" id="KW-1185">Reference proteome</keyword>
<feature type="coiled-coil region" evidence="1">
    <location>
        <begin position="23"/>
        <end position="57"/>
    </location>
</feature>
<dbReference type="SUPFAM" id="SSF46565">
    <property type="entry name" value="Chaperone J-domain"/>
    <property type="match status" value="1"/>
</dbReference>
<dbReference type="Proteomes" id="UP000011765">
    <property type="component" value="Chromosome"/>
</dbReference>
<sequence>MCYIILTSLYIINTMTHKNKKINKDMTKEILELQVHINKLQHKLENLKSEYYSLKNKLFLFYKTYQEKVGKLYIELDRLKIKVAKLQLDKNLNKSNNDLIHQYIRTSLTEEERRLNKIEKEIFYNLQGEENNEEFQENLHCIVNDEIKFFYRKLASKFHPDKAKSDEEKILFHNLMSEINLAYNQGDLKKLQELANSLVNEHDNALTSQIKILKKKIISLNEEIDEITFKIQNLKSLSIYTLYVKVVEARKQGIDLLAQIESSILTEIENYKKKFEDFRKVEL</sequence>
<evidence type="ECO:0000313" key="2">
    <source>
        <dbReference type="EMBL" id="AEE14562.1"/>
    </source>
</evidence>
<dbReference type="KEGG" id="tnr:Thena_0933"/>
<accession>M1E4U9</accession>
<dbReference type="AlphaFoldDB" id="M1E4U9"/>
<dbReference type="Gene3D" id="1.10.287.110">
    <property type="entry name" value="DnaJ domain"/>
    <property type="match status" value="1"/>
</dbReference>
<gene>
    <name evidence="2" type="ORF">Thena_0933</name>
</gene>
<evidence type="ECO:0000313" key="3">
    <source>
        <dbReference type="Proteomes" id="UP000011765"/>
    </source>
</evidence>
<dbReference type="InterPro" id="IPR001623">
    <property type="entry name" value="DnaJ_domain"/>
</dbReference>
<dbReference type="eggNOG" id="COG2214">
    <property type="taxonomic scope" value="Bacteria"/>
</dbReference>
<dbReference type="EMBL" id="CP002690">
    <property type="protein sequence ID" value="AEE14562.1"/>
    <property type="molecule type" value="Genomic_DNA"/>
</dbReference>
<reference evidence="2 3" key="1">
    <citation type="submission" date="2011-04" db="EMBL/GenBank/DDBJ databases">
        <title>The complete genome of Thermodesulfobium narugense DSM 14796.</title>
        <authorList>
            <consortium name="US DOE Joint Genome Institute (JGI-PGF)"/>
            <person name="Lucas S."/>
            <person name="Han J."/>
            <person name="Lapidus A."/>
            <person name="Bruce D."/>
            <person name="Goodwin L."/>
            <person name="Pitluck S."/>
            <person name="Peters L."/>
            <person name="Kyrpides N."/>
            <person name="Mavromatis K."/>
            <person name="Pagani I."/>
            <person name="Ivanova N."/>
            <person name="Ovchinnikova G."/>
            <person name="Zhang X."/>
            <person name="Saunders L."/>
            <person name="Detter J.C."/>
            <person name="Tapia R."/>
            <person name="Han C."/>
            <person name="Land M."/>
            <person name="Hauser L."/>
            <person name="Markowitz V."/>
            <person name="Cheng J.-F."/>
            <person name="Hugenholtz P."/>
            <person name="Woyke T."/>
            <person name="Wu D."/>
            <person name="Spring S."/>
            <person name="Schroeder M."/>
            <person name="Brambilla E."/>
            <person name="Klenk H.-P."/>
            <person name="Eisen J.A."/>
        </authorList>
    </citation>
    <scope>NUCLEOTIDE SEQUENCE [LARGE SCALE GENOMIC DNA]</scope>
    <source>
        <strain evidence="2 3">DSM 14796</strain>
    </source>
</reference>
<dbReference type="CDD" id="cd06257">
    <property type="entry name" value="DnaJ"/>
    <property type="match status" value="1"/>
</dbReference>
<dbReference type="STRING" id="747365.Thena_0933"/>
<evidence type="ECO:0000256" key="1">
    <source>
        <dbReference type="SAM" id="Coils"/>
    </source>
</evidence>
<proteinExistence type="predicted"/>
<organism evidence="2 3">
    <name type="scientific">Thermodesulfobium narugense DSM 14796</name>
    <dbReference type="NCBI Taxonomy" id="747365"/>
    <lineage>
        <taxon>Bacteria</taxon>
        <taxon>Pseudomonadati</taxon>
        <taxon>Thermodesulfobiota</taxon>
        <taxon>Thermodesulfobiia</taxon>
        <taxon>Thermodesulfobiales</taxon>
        <taxon>Thermodesulfobiaceae</taxon>
        <taxon>Thermodesulfobium</taxon>
    </lineage>
</organism>
<dbReference type="HOGENOM" id="CLU_983307_0_0_9"/>
<dbReference type="InterPro" id="IPR036869">
    <property type="entry name" value="J_dom_sf"/>
</dbReference>
<keyword evidence="1" id="KW-0175">Coiled coil</keyword>
<protein>
    <submittedName>
        <fullName evidence="2">Heat shock protein DnaJ domain protein</fullName>
    </submittedName>
</protein>